<evidence type="ECO:0000313" key="2">
    <source>
        <dbReference type="EMBL" id="KAF1771313.1"/>
    </source>
</evidence>
<dbReference type="InterPro" id="IPR012885">
    <property type="entry name" value="F-box_Sdz-33"/>
</dbReference>
<dbReference type="PANTHER" id="PTHR21503:SF52">
    <property type="entry name" value="F-BOX DOMAIN-CONTAINING PROTEIN"/>
    <property type="match status" value="1"/>
</dbReference>
<sequence length="329" mass="38193">MSFPFPLLRLPRLVLYEVFKLLSIGEKVKLSLCTKKISTQINNCRLYSQKVMVSLDMLYQGIRVYSENNNDRFGIFNRYNSATINNPDMQQYQIEGRTVPVISFPRRIETFWKNHQEGFLSVIQHILKLFQCKISTSDGCHGSYFFQPTILKLFDLQLEFKKLTIRLNGLKYQNVLWKQISNKLGLVKDLKIISAAYPGFTPVFTSWPQKISIRSSDWFTVETLLTCPCFFINLNGSLSRHNDLDAILRKWKTGGFPNLERLEIRSQNYTNDGAMILGMNLMELRGQVIQTDDGSKKATFRADSRSIEICVIYKEYRSILVLPHSRPFP</sequence>
<dbReference type="Pfam" id="PF07735">
    <property type="entry name" value="FBA_2"/>
    <property type="match status" value="1"/>
</dbReference>
<evidence type="ECO:0000313" key="3">
    <source>
        <dbReference type="Proteomes" id="UP000483820"/>
    </source>
</evidence>
<name>A0A6A5HXQ3_CAERE</name>
<dbReference type="CTD" id="9827754"/>
<dbReference type="Proteomes" id="UP000483820">
    <property type="component" value="Chromosome I"/>
</dbReference>
<dbReference type="PANTHER" id="PTHR21503">
    <property type="entry name" value="F-BOX-CONTAINING HYPOTHETICAL PROTEIN C.ELEGANS"/>
    <property type="match status" value="1"/>
</dbReference>
<gene>
    <name evidence="2" type="ORF">GCK72_003139</name>
</gene>
<evidence type="ECO:0000259" key="1">
    <source>
        <dbReference type="PROSITE" id="PS50181"/>
    </source>
</evidence>
<reference evidence="2 3" key="1">
    <citation type="submission" date="2019-12" db="EMBL/GenBank/DDBJ databases">
        <title>Chromosome-level assembly of the Caenorhabditis remanei genome.</title>
        <authorList>
            <person name="Teterina A.A."/>
            <person name="Willis J.H."/>
            <person name="Phillips P.C."/>
        </authorList>
    </citation>
    <scope>NUCLEOTIDE SEQUENCE [LARGE SCALE GENOMIC DNA]</scope>
    <source>
        <strain evidence="2 3">PX506</strain>
        <tissue evidence="2">Whole organism</tissue>
    </source>
</reference>
<protein>
    <recommendedName>
        <fullName evidence="1">F-box domain-containing protein</fullName>
    </recommendedName>
</protein>
<dbReference type="RefSeq" id="XP_053592485.1">
    <property type="nucleotide sequence ID" value="XM_053723840.1"/>
</dbReference>
<dbReference type="AlphaFoldDB" id="A0A6A5HXQ3"/>
<dbReference type="Pfam" id="PF00646">
    <property type="entry name" value="F-box"/>
    <property type="match status" value="1"/>
</dbReference>
<dbReference type="KEGG" id="crq:GCK72_003139"/>
<dbReference type="GeneID" id="9827754"/>
<dbReference type="InterPro" id="IPR001810">
    <property type="entry name" value="F-box_dom"/>
</dbReference>
<comment type="caution">
    <text evidence="2">The sequence shown here is derived from an EMBL/GenBank/DDBJ whole genome shotgun (WGS) entry which is preliminary data.</text>
</comment>
<proteinExistence type="predicted"/>
<organism evidence="2 3">
    <name type="scientific">Caenorhabditis remanei</name>
    <name type="common">Caenorhabditis vulgaris</name>
    <dbReference type="NCBI Taxonomy" id="31234"/>
    <lineage>
        <taxon>Eukaryota</taxon>
        <taxon>Metazoa</taxon>
        <taxon>Ecdysozoa</taxon>
        <taxon>Nematoda</taxon>
        <taxon>Chromadorea</taxon>
        <taxon>Rhabditida</taxon>
        <taxon>Rhabditina</taxon>
        <taxon>Rhabditomorpha</taxon>
        <taxon>Rhabditoidea</taxon>
        <taxon>Rhabditidae</taxon>
        <taxon>Peloderinae</taxon>
        <taxon>Caenorhabditis</taxon>
    </lineage>
</organism>
<dbReference type="EMBL" id="WUAV01000001">
    <property type="protein sequence ID" value="KAF1771313.1"/>
    <property type="molecule type" value="Genomic_DNA"/>
</dbReference>
<dbReference type="PROSITE" id="PS50181">
    <property type="entry name" value="FBOX"/>
    <property type="match status" value="1"/>
</dbReference>
<feature type="domain" description="F-box" evidence="1">
    <location>
        <begin position="4"/>
        <end position="50"/>
    </location>
</feature>
<accession>A0A6A5HXQ3</accession>